<feature type="domain" description="Thioredoxin" evidence="3">
    <location>
        <begin position="198"/>
        <end position="340"/>
    </location>
</feature>
<evidence type="ECO:0000259" key="3">
    <source>
        <dbReference type="PROSITE" id="PS51352"/>
    </source>
</evidence>
<dbReference type="SUPFAM" id="SSF52833">
    <property type="entry name" value="Thioredoxin-like"/>
    <property type="match status" value="1"/>
</dbReference>
<sequence>MLRATTILTAFLALFVAACGGSSKDSATPKSDAVQNVPSENGVRENVKKASTPTVADFPTAKGATLQELADKMAAGPQLALASSVFTSPGDSRMAFGMIADDGTPVYGPTAVYVAPTPADPAEGPFVAPADVLLTDARYRSKQAATTTDPFVAVYGADVKFAKNGKYSVLATTKKADGSLTGATGQINVSAVADDPIPGVGDKAPKVHTDTLASAKGDVSKIDTRVPPSDMHAVDFADVVGKKPVALLFSTPQLCQSRVCGPVTDMELQMKSKYGDKMDFIHQEVYVDNDINKGLRPPLKEFNLRSEPWLFVVNAKGIITARLEGSIGVNQFENAVKTGL</sequence>
<proteinExistence type="predicted"/>
<dbReference type="InterPro" id="IPR013766">
    <property type="entry name" value="Thioredoxin_domain"/>
</dbReference>
<organism evidence="4 5">
    <name type="scientific">Solirubrobacter ginsenosidimutans</name>
    <dbReference type="NCBI Taxonomy" id="490573"/>
    <lineage>
        <taxon>Bacteria</taxon>
        <taxon>Bacillati</taxon>
        <taxon>Actinomycetota</taxon>
        <taxon>Thermoleophilia</taxon>
        <taxon>Solirubrobacterales</taxon>
        <taxon>Solirubrobacteraceae</taxon>
        <taxon>Solirubrobacter</taxon>
    </lineage>
</organism>
<name>A0A9X3MU63_9ACTN</name>
<dbReference type="PROSITE" id="PS51352">
    <property type="entry name" value="THIOREDOXIN_2"/>
    <property type="match status" value="1"/>
</dbReference>
<protein>
    <recommendedName>
        <fullName evidence="3">Thioredoxin domain-containing protein</fullName>
    </recommendedName>
</protein>
<feature type="region of interest" description="Disordered" evidence="1">
    <location>
        <begin position="22"/>
        <end position="50"/>
    </location>
</feature>
<dbReference type="PROSITE" id="PS51257">
    <property type="entry name" value="PROKAR_LIPOPROTEIN"/>
    <property type="match status" value="1"/>
</dbReference>
<dbReference type="AlphaFoldDB" id="A0A9X3MU63"/>
<reference evidence="4" key="1">
    <citation type="submission" date="2022-10" db="EMBL/GenBank/DDBJ databases">
        <title>The WGS of Solirubrobacter ginsenosidimutans DSM 21036.</title>
        <authorList>
            <person name="Jiang Z."/>
        </authorList>
    </citation>
    <scope>NUCLEOTIDE SEQUENCE</scope>
    <source>
        <strain evidence="4">DSM 21036</strain>
    </source>
</reference>
<dbReference type="RefSeq" id="WP_270042005.1">
    <property type="nucleotide sequence ID" value="NZ_JAPDOD010000020.1"/>
</dbReference>
<dbReference type="Proteomes" id="UP001149140">
    <property type="component" value="Unassembled WGS sequence"/>
</dbReference>
<evidence type="ECO:0000313" key="5">
    <source>
        <dbReference type="Proteomes" id="UP001149140"/>
    </source>
</evidence>
<comment type="caution">
    <text evidence="4">The sequence shown here is derived from an EMBL/GenBank/DDBJ whole genome shotgun (WGS) entry which is preliminary data.</text>
</comment>
<feature type="chain" id="PRO_5040905798" description="Thioredoxin domain-containing protein" evidence="2">
    <location>
        <begin position="28"/>
        <end position="340"/>
    </location>
</feature>
<dbReference type="EMBL" id="JAPDOD010000020">
    <property type="protein sequence ID" value="MDA0162769.1"/>
    <property type="molecule type" value="Genomic_DNA"/>
</dbReference>
<gene>
    <name evidence="4" type="ORF">OM076_21025</name>
</gene>
<evidence type="ECO:0000256" key="2">
    <source>
        <dbReference type="SAM" id="SignalP"/>
    </source>
</evidence>
<evidence type="ECO:0000313" key="4">
    <source>
        <dbReference type="EMBL" id="MDA0162769.1"/>
    </source>
</evidence>
<keyword evidence="5" id="KW-1185">Reference proteome</keyword>
<dbReference type="InterPro" id="IPR036249">
    <property type="entry name" value="Thioredoxin-like_sf"/>
</dbReference>
<keyword evidence="2" id="KW-0732">Signal</keyword>
<evidence type="ECO:0000256" key="1">
    <source>
        <dbReference type="SAM" id="MobiDB-lite"/>
    </source>
</evidence>
<feature type="signal peptide" evidence="2">
    <location>
        <begin position="1"/>
        <end position="27"/>
    </location>
</feature>
<feature type="compositionally biased region" description="Polar residues" evidence="1">
    <location>
        <begin position="23"/>
        <end position="39"/>
    </location>
</feature>
<accession>A0A9X3MU63</accession>